<dbReference type="EMBL" id="JAEOAH010000003">
    <property type="protein sequence ID" value="MBK3493813.1"/>
    <property type="molecule type" value="Genomic_DNA"/>
</dbReference>
<evidence type="ECO:0000313" key="2">
    <source>
        <dbReference type="Proteomes" id="UP000618943"/>
    </source>
</evidence>
<evidence type="ECO:0000313" key="1">
    <source>
        <dbReference type="EMBL" id="MBK3493813.1"/>
    </source>
</evidence>
<organism evidence="1 2">
    <name type="scientific">Viridibacillus soli</name>
    <dbReference type="NCBI Taxonomy" id="2798301"/>
    <lineage>
        <taxon>Bacteria</taxon>
        <taxon>Bacillati</taxon>
        <taxon>Bacillota</taxon>
        <taxon>Bacilli</taxon>
        <taxon>Bacillales</taxon>
        <taxon>Caryophanaceae</taxon>
        <taxon>Viridibacillus</taxon>
    </lineage>
</organism>
<comment type="caution">
    <text evidence="1">The sequence shown here is derived from an EMBL/GenBank/DDBJ whole genome shotgun (WGS) entry which is preliminary data.</text>
</comment>
<protein>
    <recommendedName>
        <fullName evidence="3">Phage protein</fullName>
    </recommendedName>
</protein>
<dbReference type="Proteomes" id="UP000618943">
    <property type="component" value="Unassembled WGS sequence"/>
</dbReference>
<gene>
    <name evidence="1" type="ORF">JFL43_02850</name>
</gene>
<reference evidence="1 2" key="1">
    <citation type="submission" date="2020-12" db="EMBL/GenBank/DDBJ databases">
        <title>YIM B01967 draft genome.</title>
        <authorList>
            <person name="Yan X."/>
        </authorList>
    </citation>
    <scope>NUCLEOTIDE SEQUENCE [LARGE SCALE GENOMIC DNA]</scope>
    <source>
        <strain evidence="1 2">YIM B01967</strain>
    </source>
</reference>
<proteinExistence type="predicted"/>
<dbReference type="RefSeq" id="WP_157813020.1">
    <property type="nucleotide sequence ID" value="NZ_JAEOAH010000003.1"/>
</dbReference>
<accession>A0ABS1H341</accession>
<name>A0ABS1H341_9BACL</name>
<sequence>MNYLIWYDGDDVAAKMKYRVMDEDTTRLATLFIDEGYHAKKVSQEEYDAE</sequence>
<evidence type="ECO:0008006" key="3">
    <source>
        <dbReference type="Google" id="ProtNLM"/>
    </source>
</evidence>
<keyword evidence="2" id="KW-1185">Reference proteome</keyword>